<dbReference type="GO" id="GO:0017004">
    <property type="term" value="P:cytochrome complex assembly"/>
    <property type="evidence" value="ECO:0007669"/>
    <property type="project" value="UniProtKB-KW"/>
</dbReference>
<feature type="transmembrane region" description="Helical" evidence="6">
    <location>
        <begin position="38"/>
        <end position="60"/>
    </location>
</feature>
<dbReference type="PATRIC" id="fig|1227360.4.peg.2465"/>
<dbReference type="PANTHER" id="PTHR30071:SF1">
    <property type="entry name" value="CYTOCHROME B_B6 PROTEIN-RELATED"/>
    <property type="match status" value="1"/>
</dbReference>
<keyword evidence="3" id="KW-0201">Cytochrome c-type biogenesis</keyword>
<gene>
    <name evidence="8" type="ORF">C176_12093</name>
</gene>
<accession>W4EU89</accession>
<reference evidence="8 9" key="1">
    <citation type="journal article" date="2014" name="BMC Genomics">
        <title>Genomic comparison of sporeforming bacilli isolated from milk.</title>
        <authorList>
            <person name="Moreno Switt A.I."/>
            <person name="Andrus A.D."/>
            <person name="Ranieri M.L."/>
            <person name="Orsi R.H."/>
            <person name="Ivy R."/>
            <person name="den Bakker H.C."/>
            <person name="Martin N.H."/>
            <person name="Wiedmann M."/>
            <person name="Boor K.J."/>
        </authorList>
    </citation>
    <scope>NUCLEOTIDE SEQUENCE [LARGE SCALE GENOMIC DNA]</scope>
    <source>
        <strain evidence="8 9">FSL R5-213</strain>
    </source>
</reference>
<dbReference type="Pfam" id="PF01578">
    <property type="entry name" value="Cytochrom_C_asm"/>
    <property type="match status" value="2"/>
</dbReference>
<feature type="domain" description="Cytochrome c assembly protein" evidence="7">
    <location>
        <begin position="270"/>
        <end position="396"/>
    </location>
</feature>
<feature type="domain" description="Cytochrome c assembly protein" evidence="7">
    <location>
        <begin position="71"/>
        <end position="193"/>
    </location>
</feature>
<name>W4EU89_9BACL</name>
<keyword evidence="2 6" id="KW-0812">Transmembrane</keyword>
<feature type="transmembrane region" description="Helical" evidence="6">
    <location>
        <begin position="172"/>
        <end position="197"/>
    </location>
</feature>
<keyword evidence="9" id="KW-1185">Reference proteome</keyword>
<feature type="transmembrane region" description="Helical" evidence="6">
    <location>
        <begin position="264"/>
        <end position="282"/>
    </location>
</feature>
<comment type="caution">
    <text evidence="8">The sequence shown here is derived from an EMBL/GenBank/DDBJ whole genome shotgun (WGS) entry which is preliminary data.</text>
</comment>
<dbReference type="NCBIfam" id="TIGR03144">
    <property type="entry name" value="cytochr_II_ccsB"/>
    <property type="match status" value="1"/>
</dbReference>
<evidence type="ECO:0000256" key="4">
    <source>
        <dbReference type="ARBA" id="ARBA00022989"/>
    </source>
</evidence>
<protein>
    <submittedName>
        <fullName evidence="8">Protein resC</fullName>
    </submittedName>
</protein>
<organism evidence="8 9">
    <name type="scientific">Viridibacillus arenosi FSL R5-213</name>
    <dbReference type="NCBI Taxonomy" id="1227360"/>
    <lineage>
        <taxon>Bacteria</taxon>
        <taxon>Bacillati</taxon>
        <taxon>Bacillota</taxon>
        <taxon>Bacilli</taxon>
        <taxon>Bacillales</taxon>
        <taxon>Caryophanaceae</taxon>
        <taxon>Viridibacillus</taxon>
    </lineage>
</organism>
<proteinExistence type="predicted"/>
<dbReference type="InterPro" id="IPR002541">
    <property type="entry name" value="Cyt_c_assembly"/>
</dbReference>
<dbReference type="GO" id="GO:0005886">
    <property type="term" value="C:plasma membrane"/>
    <property type="evidence" value="ECO:0007669"/>
    <property type="project" value="TreeGrafter"/>
</dbReference>
<evidence type="ECO:0000259" key="7">
    <source>
        <dbReference type="Pfam" id="PF01578"/>
    </source>
</evidence>
<feature type="transmembrane region" description="Helical" evidence="6">
    <location>
        <begin position="99"/>
        <end position="118"/>
    </location>
</feature>
<dbReference type="eggNOG" id="COG0755">
    <property type="taxonomic scope" value="Bacteria"/>
</dbReference>
<dbReference type="InterPro" id="IPR017562">
    <property type="entry name" value="Cyt_c_biogenesis_CcsA"/>
</dbReference>
<dbReference type="PANTHER" id="PTHR30071">
    <property type="entry name" value="HEME EXPORTER PROTEIN C"/>
    <property type="match status" value="1"/>
</dbReference>
<dbReference type="Proteomes" id="UP000019062">
    <property type="component" value="Unassembled WGS sequence"/>
</dbReference>
<evidence type="ECO:0000256" key="5">
    <source>
        <dbReference type="ARBA" id="ARBA00023136"/>
    </source>
</evidence>
<keyword evidence="4 6" id="KW-1133">Transmembrane helix</keyword>
<feature type="transmembrane region" description="Helical" evidence="6">
    <location>
        <begin position="12"/>
        <end position="31"/>
    </location>
</feature>
<evidence type="ECO:0000256" key="6">
    <source>
        <dbReference type="SAM" id="Phobius"/>
    </source>
</evidence>
<feature type="transmembrane region" description="Helical" evidence="6">
    <location>
        <begin position="373"/>
        <end position="395"/>
    </location>
</feature>
<dbReference type="AlphaFoldDB" id="W4EU89"/>
<keyword evidence="5 6" id="KW-0472">Membrane</keyword>
<dbReference type="EMBL" id="ASQA01000028">
    <property type="protein sequence ID" value="ETT84105.1"/>
    <property type="molecule type" value="Genomic_DNA"/>
</dbReference>
<dbReference type="RefSeq" id="WP_038185231.1">
    <property type="nucleotide sequence ID" value="NZ_ASQA01000028.1"/>
</dbReference>
<feature type="transmembrane region" description="Helical" evidence="6">
    <location>
        <begin position="344"/>
        <end position="361"/>
    </location>
</feature>
<comment type="subcellular location">
    <subcellularLocation>
        <location evidence="1">Membrane</location>
        <topology evidence="1">Multi-pass membrane protein</topology>
    </subcellularLocation>
</comment>
<evidence type="ECO:0000256" key="3">
    <source>
        <dbReference type="ARBA" id="ARBA00022748"/>
    </source>
</evidence>
<feature type="transmembrane region" description="Helical" evidence="6">
    <location>
        <begin position="72"/>
        <end position="92"/>
    </location>
</feature>
<evidence type="ECO:0000313" key="9">
    <source>
        <dbReference type="Proteomes" id="UP000019062"/>
    </source>
</evidence>
<feature type="transmembrane region" description="Helical" evidence="6">
    <location>
        <begin position="310"/>
        <end position="332"/>
    </location>
</feature>
<dbReference type="GO" id="GO:0020037">
    <property type="term" value="F:heme binding"/>
    <property type="evidence" value="ECO:0007669"/>
    <property type="project" value="InterPro"/>
</dbReference>
<evidence type="ECO:0000256" key="1">
    <source>
        <dbReference type="ARBA" id="ARBA00004141"/>
    </source>
</evidence>
<feature type="transmembrane region" description="Helical" evidence="6">
    <location>
        <begin position="138"/>
        <end position="160"/>
    </location>
</feature>
<sequence length="399" mass="45330">MTTESLIDLSSTAMYISFLLYLIAIVPLGLAVSSEKKLFSTIGITITWIGFILQIIYFVTRWNAIGHAPVSNMYEFMTFFGIMLVAGFLIMYYIYHQSVIGLFALPISLLILGYANAFSKEVKPLIPALQSEWLTIHVITVAFSSAVLSISFVTSVIYLLKVINTEEKNKRTFFLELVMYLLVVVCGFIGASTTFTITGYEKELQFLNQDKKLEIYKYKLPAITAPVKSVVVEVNSDNQYTETNQKNGYLEVSSFLNAMKLNTLIWSFLVGTVLYLLIRLITRRKIITLLKPLTNRVNATTMDEISYRSIVIGFPLFTLGGLIFAMIWAQYAWSRFWGWDPKEVWALITFLFYAAFLHLRLSKGWEGEKTAWLSIIGFGTIIFNQVFVNLVIAGLHSYA</sequence>
<evidence type="ECO:0000256" key="2">
    <source>
        <dbReference type="ARBA" id="ARBA00022692"/>
    </source>
</evidence>
<evidence type="ECO:0000313" key="8">
    <source>
        <dbReference type="EMBL" id="ETT84105.1"/>
    </source>
</evidence>
<dbReference type="InterPro" id="IPR045062">
    <property type="entry name" value="Cyt_c_biogenesis_CcsA/CcmC"/>
</dbReference>